<evidence type="ECO:0000313" key="6">
    <source>
        <dbReference type="Proteomes" id="UP000216797"/>
    </source>
</evidence>
<comment type="caution">
    <text evidence="3">The sequence shown here is derived from an EMBL/GenBank/DDBJ whole genome shotgun (WGS) entry which is preliminary data.</text>
</comment>
<feature type="transmembrane region" description="Helical" evidence="1">
    <location>
        <begin position="73"/>
        <end position="94"/>
    </location>
</feature>
<accession>A0A1L8R8M1</accession>
<dbReference type="EMBL" id="JXKG01000003">
    <property type="protein sequence ID" value="OJG16084.1"/>
    <property type="molecule type" value="Genomic_DNA"/>
</dbReference>
<keyword evidence="6" id="KW-1185">Reference proteome</keyword>
<evidence type="ECO:0000313" key="5">
    <source>
        <dbReference type="Proteomes" id="UP000182835"/>
    </source>
</evidence>
<dbReference type="Pfam" id="PF01757">
    <property type="entry name" value="Acyl_transf_3"/>
    <property type="match status" value="1"/>
</dbReference>
<feature type="transmembrane region" description="Helical" evidence="1">
    <location>
        <begin position="288"/>
        <end position="306"/>
    </location>
</feature>
<dbReference type="PANTHER" id="PTHR37312:SF1">
    <property type="entry name" value="MEMBRANE-BOUND ACYLTRANSFERASE YKRP-RELATED"/>
    <property type="match status" value="1"/>
</dbReference>
<dbReference type="AlphaFoldDB" id="A0A1L8R8M1"/>
<dbReference type="EMBL" id="LHUG01000005">
    <property type="protein sequence ID" value="PAB00813.1"/>
    <property type="molecule type" value="Genomic_DNA"/>
</dbReference>
<evidence type="ECO:0000259" key="2">
    <source>
        <dbReference type="Pfam" id="PF01757"/>
    </source>
</evidence>
<feature type="transmembrane region" description="Helical" evidence="1">
    <location>
        <begin position="41"/>
        <end position="61"/>
    </location>
</feature>
<feature type="transmembrane region" description="Helical" evidence="1">
    <location>
        <begin position="128"/>
        <end position="145"/>
    </location>
</feature>
<gene>
    <name evidence="4" type="ORF">AKL21_06035</name>
    <name evidence="3" type="ORF">RU96_GL001581</name>
</gene>
<dbReference type="PANTHER" id="PTHR37312">
    <property type="entry name" value="MEMBRANE-BOUND ACYLTRANSFERASE YKRP-RELATED"/>
    <property type="match status" value="1"/>
</dbReference>
<keyword evidence="1" id="KW-0472">Membrane</keyword>
<evidence type="ECO:0000313" key="4">
    <source>
        <dbReference type="EMBL" id="PAB00813.1"/>
    </source>
</evidence>
<feature type="transmembrane region" description="Helical" evidence="1">
    <location>
        <begin position="182"/>
        <end position="203"/>
    </location>
</feature>
<feature type="transmembrane region" description="Helical" evidence="1">
    <location>
        <begin position="12"/>
        <end position="29"/>
    </location>
</feature>
<feature type="domain" description="Acyltransferase 3" evidence="2">
    <location>
        <begin position="12"/>
        <end position="308"/>
    </location>
</feature>
<proteinExistence type="predicted"/>
<evidence type="ECO:0000256" key="1">
    <source>
        <dbReference type="SAM" id="Phobius"/>
    </source>
</evidence>
<dbReference type="Proteomes" id="UP000216797">
    <property type="component" value="Unassembled WGS sequence"/>
</dbReference>
<reference evidence="3 5" key="1">
    <citation type="submission" date="2014-12" db="EMBL/GenBank/DDBJ databases">
        <title>Draft genome sequences of 29 type strains of Enterococci.</title>
        <authorList>
            <person name="Zhong Z."/>
            <person name="Sun Z."/>
            <person name="Liu W."/>
            <person name="Zhang W."/>
            <person name="Zhang H."/>
        </authorList>
    </citation>
    <scope>NUCLEOTIDE SEQUENCE [LARGE SCALE GENOMIC DNA]</scope>
    <source>
        <strain evidence="3 5">DSM 21207</strain>
    </source>
</reference>
<dbReference type="RefSeq" id="WP_071864108.1">
    <property type="nucleotide sequence ID" value="NZ_JBHLVQ010000033.1"/>
</dbReference>
<reference evidence="4 6" key="2">
    <citation type="submission" date="2015-08" db="EMBL/GenBank/DDBJ databases">
        <title>Enterococcus genome sequence.</title>
        <authorList>
            <person name="Acedo J.Z."/>
            <person name="Vederas J.C."/>
        </authorList>
    </citation>
    <scope>NUCLEOTIDE SEQUENCE [LARGE SCALE GENOMIC DNA]</scope>
    <source>
        <strain evidence="4 6">49</strain>
    </source>
</reference>
<dbReference type="InterPro" id="IPR052734">
    <property type="entry name" value="Nod_factor_acetyltransferase"/>
</dbReference>
<feature type="transmembrane region" description="Helical" evidence="1">
    <location>
        <begin position="263"/>
        <end position="282"/>
    </location>
</feature>
<dbReference type="GO" id="GO:0016747">
    <property type="term" value="F:acyltransferase activity, transferring groups other than amino-acyl groups"/>
    <property type="evidence" value="ECO:0007669"/>
    <property type="project" value="InterPro"/>
</dbReference>
<name>A0A1L8R8M1_9ENTE</name>
<protein>
    <recommendedName>
        <fullName evidence="2">Acyltransferase 3 domain-containing protein</fullName>
    </recommendedName>
</protein>
<dbReference type="OrthoDB" id="6623990at2"/>
<evidence type="ECO:0000313" key="3">
    <source>
        <dbReference type="EMBL" id="OJG16084.1"/>
    </source>
</evidence>
<feature type="transmembrane region" description="Helical" evidence="1">
    <location>
        <begin position="233"/>
        <end position="251"/>
    </location>
</feature>
<dbReference type="STRING" id="317010.RU96_GL001581"/>
<organism evidence="3 5">
    <name type="scientific">Enterococcus canintestini</name>
    <dbReference type="NCBI Taxonomy" id="317010"/>
    <lineage>
        <taxon>Bacteria</taxon>
        <taxon>Bacillati</taxon>
        <taxon>Bacillota</taxon>
        <taxon>Bacilli</taxon>
        <taxon>Lactobacillales</taxon>
        <taxon>Enterococcaceae</taxon>
        <taxon>Enterococcus</taxon>
    </lineage>
</organism>
<feature type="transmembrane region" description="Helical" evidence="1">
    <location>
        <begin position="151"/>
        <end position="170"/>
    </location>
</feature>
<feature type="transmembrane region" description="Helical" evidence="1">
    <location>
        <begin position="100"/>
        <end position="121"/>
    </location>
</feature>
<sequence length="332" mass="38789">MSIISKQRELLFDNLRGVLIFLVVLGHALEYFRLTNQTAEFFYVFIYLFHMPVFIFISGYFSKQVQKGRKTAVKTFLIPYLILNFILSIILLMMGKIETITILNPGWTLWYLYCMFIWRLLLPDLIKVRHILIFSFIIGIFSGFLTEFGTYMALARTLGFLPFFLAGYYTDRKMIEKLRHFPFARLLGFMVIILGLVTAFLWVKAPLPPEILWGDRAYNLFEIPLWQNILADLYLYGLGFAFVFAFLVMATEKRHFYTVWGQNTLAIYLLHIYLIAPIVQIGEFVVNPILHALILIGGSLLTVYILSRPKVTHRLSIVLKQINHWIMPDKKS</sequence>
<dbReference type="InterPro" id="IPR002656">
    <property type="entry name" value="Acyl_transf_3_dom"/>
</dbReference>
<dbReference type="Proteomes" id="UP000182835">
    <property type="component" value="Unassembled WGS sequence"/>
</dbReference>
<keyword evidence="1" id="KW-0812">Transmembrane</keyword>
<keyword evidence="1" id="KW-1133">Transmembrane helix</keyword>